<evidence type="ECO:0000256" key="1">
    <source>
        <dbReference type="SAM" id="SignalP"/>
    </source>
</evidence>
<dbReference type="EMBL" id="JAMBEP010000001">
    <property type="protein sequence ID" value="MCL1634969.1"/>
    <property type="molecule type" value="Genomic_DNA"/>
</dbReference>
<accession>A0ABT0ML73</accession>
<keyword evidence="3" id="KW-1185">Reference proteome</keyword>
<reference evidence="2 3" key="1">
    <citation type="submission" date="2022-05" db="EMBL/GenBank/DDBJ databases">
        <title>Luteimonas sp. SX5, whole genome shotgun sequencing project.</title>
        <authorList>
            <person name="Zhao G."/>
            <person name="Shen L."/>
        </authorList>
    </citation>
    <scope>NUCLEOTIDE SEQUENCE [LARGE SCALE GENOMIC DNA]</scope>
    <source>
        <strain evidence="2 3">SX5</strain>
    </source>
</reference>
<organism evidence="2 3">
    <name type="scientific">Luteimonas galliterrae</name>
    <dbReference type="NCBI Taxonomy" id="2940486"/>
    <lineage>
        <taxon>Bacteria</taxon>
        <taxon>Pseudomonadati</taxon>
        <taxon>Pseudomonadota</taxon>
        <taxon>Gammaproteobacteria</taxon>
        <taxon>Lysobacterales</taxon>
        <taxon>Lysobacteraceae</taxon>
        <taxon>Luteimonas</taxon>
    </lineage>
</organism>
<name>A0ABT0ML73_9GAMM</name>
<dbReference type="RefSeq" id="WP_249473832.1">
    <property type="nucleotide sequence ID" value="NZ_JAMBEP010000001.1"/>
</dbReference>
<dbReference type="Proteomes" id="UP001431217">
    <property type="component" value="Unassembled WGS sequence"/>
</dbReference>
<comment type="caution">
    <text evidence="2">The sequence shown here is derived from an EMBL/GenBank/DDBJ whole genome shotgun (WGS) entry which is preliminary data.</text>
</comment>
<sequence length="212" mass="24595">MTRFNRTTLTLVLALAAIASTAAIALSPSLDTWLERLPAAQRVELEQRQARWQALTPVERAVYGQRQLRWQSLPIEERRRQREHWQAWRELSESERARMRRTAAQFAALPVDERRRLRAQFDALDGLARRGWLLGPVLGAEYVRLQPLLGFVEADERAQLLEALRTMTPAERNDLATLAQRTPPEARDALRRELLSTASAQRSEWLRQRLDR</sequence>
<protein>
    <submittedName>
        <fullName evidence="2">DUF3106 domain-containing protein</fullName>
    </submittedName>
</protein>
<gene>
    <name evidence="2" type="ORF">M2650_10045</name>
</gene>
<feature type="chain" id="PRO_5046978646" evidence="1">
    <location>
        <begin position="26"/>
        <end position="212"/>
    </location>
</feature>
<dbReference type="Pfam" id="PF11304">
    <property type="entry name" value="DUF3106"/>
    <property type="match status" value="1"/>
</dbReference>
<proteinExistence type="predicted"/>
<evidence type="ECO:0000313" key="3">
    <source>
        <dbReference type="Proteomes" id="UP001431217"/>
    </source>
</evidence>
<feature type="signal peptide" evidence="1">
    <location>
        <begin position="1"/>
        <end position="25"/>
    </location>
</feature>
<keyword evidence="1" id="KW-0732">Signal</keyword>
<dbReference type="InterPro" id="IPR021455">
    <property type="entry name" value="DUF3106"/>
</dbReference>
<evidence type="ECO:0000313" key="2">
    <source>
        <dbReference type="EMBL" id="MCL1634969.1"/>
    </source>
</evidence>